<keyword evidence="1" id="KW-0802">TPR repeat</keyword>
<dbReference type="InterPro" id="IPR019734">
    <property type="entry name" value="TPR_rpt"/>
</dbReference>
<dbReference type="Pfam" id="PF13540">
    <property type="entry name" value="RCC1_2"/>
    <property type="match status" value="1"/>
</dbReference>
<evidence type="ECO:0000313" key="2">
    <source>
        <dbReference type="EMBL" id="KAG2378446.1"/>
    </source>
</evidence>
<evidence type="ECO:0000313" key="3">
    <source>
        <dbReference type="Proteomes" id="UP000816034"/>
    </source>
</evidence>
<dbReference type="Proteomes" id="UP000816034">
    <property type="component" value="Unassembled WGS sequence"/>
</dbReference>
<dbReference type="Gene3D" id="2.130.10.30">
    <property type="entry name" value="Regulator of chromosome condensation 1/beta-lactamase-inhibitor protein II"/>
    <property type="match status" value="2"/>
</dbReference>
<feature type="repeat" description="TPR" evidence="1">
    <location>
        <begin position="270"/>
        <end position="303"/>
    </location>
</feature>
<dbReference type="GeneID" id="68100539"/>
<dbReference type="InterPro" id="IPR051553">
    <property type="entry name" value="Ran_GTPase-activating"/>
</dbReference>
<comment type="caution">
    <text evidence="2">The sequence shown here is derived from an EMBL/GenBank/DDBJ whole genome shotgun (WGS) entry which is preliminary data.</text>
</comment>
<accession>A0AA88KHR2</accession>
<dbReference type="Pfam" id="PF13181">
    <property type="entry name" value="TPR_8"/>
    <property type="match status" value="3"/>
</dbReference>
<dbReference type="PANTHER" id="PTHR45982:SF1">
    <property type="entry name" value="REGULATOR OF CHROMOSOME CONDENSATION"/>
    <property type="match status" value="1"/>
</dbReference>
<sequence length="730" mass="82756">MLNDHMQLDDDIHQLMFQRSFRRAFEILEKLLQDINNRSNVNTGDGNVVDHIPMMDKAAILYYMATCLREENKHTLSISYYEKAMEAFEYQHKSSIVKEDDLLTDFALCLVRDGSTQKSKELYERALDLNSRNVVAISGLAACYLILREISMSKILIEKAKSIDDSYYHIYHVRGMLLDEEKDYEGAIEMYTKASILNPMYARSHYNKALTFEKMFRLSEAIREYEECLRIDPNHLPSLQNLSYLYYQESGLRERSFNLLETFGGNNNDADALSSISDSFRDLGEDVKAYEVITRAILLQPDNPLFYVKRAQILKFLERVDEAILDYQKACELDPTNEDNKIMLRNCKFGPSRHTLAVTGDDTSCQLGNISLEDQSHCLWTPISFSVSILNERINQIVAGSHFSVFWGDNIGNTPKIYECGILNQQTFSIFEDVPLPSDASSIQQISCGLNHYMILLSDGRLFGKGLNSRYCLSLPLPDCIYQDLTLIDTSQYITEPIQSIVCGHTSSAIITTSNKLYVTGLGPKFTLDSCPSCKTLSFISERKMIIWCKNRKLLLKTIDESHEKFVDLDLLAHEDVVKISSGYLFSFILTNLGNIFLYGSPVNNYDDGTTSWLNNPITKINTSSFSPATYSPIKDIACGLSCAFVITRDHSYYAIGHGASGELGLGESILAASRFTKISSLDNPLLNAIAAGSHSTFFYRSLIVEQQTIQKSFNFKRQFNTDIVIECLR</sequence>
<reference evidence="2 3" key="1">
    <citation type="journal article" date="2018" name="BMC Genomics">
        <title>The genome of Naegleria lovaniensis, the basis for a comparative approach to unravel pathogenicity factors of the human pathogenic amoeba N. fowleri.</title>
        <authorList>
            <person name="Liechti N."/>
            <person name="Schurch N."/>
            <person name="Bruggmann R."/>
            <person name="Wittwer M."/>
        </authorList>
    </citation>
    <scope>NUCLEOTIDE SEQUENCE [LARGE SCALE GENOMIC DNA]</scope>
    <source>
        <strain evidence="2 3">ATCC 30569</strain>
    </source>
</reference>
<dbReference type="AlphaFoldDB" id="A0AA88KHR2"/>
<feature type="repeat" description="TPR" evidence="1">
    <location>
        <begin position="304"/>
        <end position="337"/>
    </location>
</feature>
<proteinExistence type="predicted"/>
<dbReference type="InterPro" id="IPR009091">
    <property type="entry name" value="RCC1/BLIP-II"/>
</dbReference>
<dbReference type="InterPro" id="IPR011990">
    <property type="entry name" value="TPR-like_helical_dom_sf"/>
</dbReference>
<dbReference type="EMBL" id="PYSW02000032">
    <property type="protein sequence ID" value="KAG2378446.1"/>
    <property type="molecule type" value="Genomic_DNA"/>
</dbReference>
<dbReference type="SUPFAM" id="SSF50985">
    <property type="entry name" value="RCC1/BLIP-II"/>
    <property type="match status" value="1"/>
</dbReference>
<dbReference type="SUPFAM" id="SSF48452">
    <property type="entry name" value="TPR-like"/>
    <property type="match status" value="1"/>
</dbReference>
<dbReference type="PROSITE" id="PS50005">
    <property type="entry name" value="TPR"/>
    <property type="match status" value="4"/>
</dbReference>
<evidence type="ECO:0000256" key="1">
    <source>
        <dbReference type="PROSITE-ProRule" id="PRU00339"/>
    </source>
</evidence>
<dbReference type="PANTHER" id="PTHR45982">
    <property type="entry name" value="REGULATOR OF CHROMOSOME CONDENSATION"/>
    <property type="match status" value="1"/>
</dbReference>
<gene>
    <name evidence="2" type="ORF">C9374_008085</name>
</gene>
<protein>
    <submittedName>
        <fullName evidence="2">Uncharacterized protein</fullName>
    </submittedName>
</protein>
<name>A0AA88KHR2_NAELO</name>
<dbReference type="SMART" id="SM00028">
    <property type="entry name" value="TPR"/>
    <property type="match status" value="7"/>
</dbReference>
<dbReference type="Gene3D" id="1.25.40.10">
    <property type="entry name" value="Tetratricopeptide repeat domain"/>
    <property type="match status" value="3"/>
</dbReference>
<dbReference type="GO" id="GO:0005737">
    <property type="term" value="C:cytoplasm"/>
    <property type="evidence" value="ECO:0007669"/>
    <property type="project" value="TreeGrafter"/>
</dbReference>
<feature type="repeat" description="TPR" evidence="1">
    <location>
        <begin position="202"/>
        <end position="235"/>
    </location>
</feature>
<dbReference type="GO" id="GO:0005085">
    <property type="term" value="F:guanyl-nucleotide exchange factor activity"/>
    <property type="evidence" value="ECO:0007669"/>
    <property type="project" value="TreeGrafter"/>
</dbReference>
<keyword evidence="3" id="KW-1185">Reference proteome</keyword>
<organism evidence="2 3">
    <name type="scientific">Naegleria lovaniensis</name>
    <name type="common">Amoeba</name>
    <dbReference type="NCBI Taxonomy" id="51637"/>
    <lineage>
        <taxon>Eukaryota</taxon>
        <taxon>Discoba</taxon>
        <taxon>Heterolobosea</taxon>
        <taxon>Tetramitia</taxon>
        <taxon>Eutetramitia</taxon>
        <taxon>Vahlkampfiidae</taxon>
        <taxon>Naegleria</taxon>
    </lineage>
</organism>
<feature type="repeat" description="TPR" evidence="1">
    <location>
        <begin position="168"/>
        <end position="201"/>
    </location>
</feature>
<dbReference type="RefSeq" id="XP_044545708.1">
    <property type="nucleotide sequence ID" value="XM_044698122.1"/>
</dbReference>